<evidence type="ECO:0000313" key="6">
    <source>
        <dbReference type="EMBL" id="MCX8999848.1"/>
    </source>
</evidence>
<dbReference type="SUPFAM" id="SSF53850">
    <property type="entry name" value="Periplasmic binding protein-like II"/>
    <property type="match status" value="1"/>
</dbReference>
<evidence type="ECO:0000256" key="2">
    <source>
        <dbReference type="ARBA" id="ARBA00023015"/>
    </source>
</evidence>
<feature type="domain" description="HTH lysR-type" evidence="5">
    <location>
        <begin position="1"/>
        <end position="59"/>
    </location>
</feature>
<evidence type="ECO:0000256" key="3">
    <source>
        <dbReference type="ARBA" id="ARBA00023125"/>
    </source>
</evidence>
<dbReference type="InterPro" id="IPR058163">
    <property type="entry name" value="LysR-type_TF_proteobact-type"/>
</dbReference>
<keyword evidence="4" id="KW-0804">Transcription</keyword>
<dbReference type="GO" id="GO:0006351">
    <property type="term" value="P:DNA-templated transcription"/>
    <property type="evidence" value="ECO:0007669"/>
    <property type="project" value="TreeGrafter"/>
</dbReference>
<organism evidence="6 7">
    <name type="scientific">Ectorhizobium quercum</name>
    <dbReference type="NCBI Taxonomy" id="2965071"/>
    <lineage>
        <taxon>Bacteria</taxon>
        <taxon>Pseudomonadati</taxon>
        <taxon>Pseudomonadota</taxon>
        <taxon>Alphaproteobacteria</taxon>
        <taxon>Hyphomicrobiales</taxon>
        <taxon>Rhizobiaceae</taxon>
        <taxon>Ectorhizobium</taxon>
    </lineage>
</organism>
<evidence type="ECO:0000259" key="5">
    <source>
        <dbReference type="PROSITE" id="PS50931"/>
    </source>
</evidence>
<dbReference type="InterPro" id="IPR000847">
    <property type="entry name" value="LysR_HTH_N"/>
</dbReference>
<dbReference type="Proteomes" id="UP001208771">
    <property type="component" value="Unassembled WGS sequence"/>
</dbReference>
<protein>
    <submittedName>
        <fullName evidence="6">LysR family transcriptional regulator</fullName>
    </submittedName>
</protein>
<keyword evidence="3" id="KW-0238">DNA-binding</keyword>
<dbReference type="AlphaFoldDB" id="A0AAE3SXJ6"/>
<evidence type="ECO:0000256" key="1">
    <source>
        <dbReference type="ARBA" id="ARBA00009437"/>
    </source>
</evidence>
<dbReference type="Gene3D" id="3.40.190.290">
    <property type="match status" value="1"/>
</dbReference>
<sequence length="303" mass="33592">MDRLDELAVLVAIIDTGSLAAAARRLNRSAPAITRVLASLEGRTGERLLVRNSRRMEPTPRGAALAEEARHLLALYGTLTGAIPAGRNIRRLRITAPVLFGRRHVAPILARLLDEEPDLQCEFMMQDRVLDLVDERIDIAIRIGSANERELPATRLGSLKGVMVAAPGYLNAHGIPQAPRDLAAHQVVLGLRGGYVSQLRFSEAGRRLLPRLRGRLAVDDIATRLRFVLDGGGLGQFLSYQVFDELRDGRLVRVLADYEPPALPVHLLRRRTLRDDPLVQRVIDRLTAGLRENPVLTEHDRAD</sequence>
<dbReference type="GO" id="GO:0003700">
    <property type="term" value="F:DNA-binding transcription factor activity"/>
    <property type="evidence" value="ECO:0007669"/>
    <property type="project" value="InterPro"/>
</dbReference>
<accession>A0AAE3SXJ6</accession>
<keyword evidence="7" id="KW-1185">Reference proteome</keyword>
<reference evidence="6" key="1">
    <citation type="submission" date="2022-07" db="EMBL/GenBank/DDBJ databases">
        <title>Ectorhizobium quercum gen.nov., sp. nov.</title>
        <authorList>
            <person name="Ma T."/>
            <person name="Li Y."/>
        </authorList>
    </citation>
    <scope>NUCLEOTIDE SEQUENCE</scope>
    <source>
        <strain evidence="6">BDR2-2</strain>
    </source>
</reference>
<dbReference type="PANTHER" id="PTHR30537">
    <property type="entry name" value="HTH-TYPE TRANSCRIPTIONAL REGULATOR"/>
    <property type="match status" value="1"/>
</dbReference>
<dbReference type="Pfam" id="PF00126">
    <property type="entry name" value="HTH_1"/>
    <property type="match status" value="1"/>
</dbReference>
<dbReference type="InterPro" id="IPR036390">
    <property type="entry name" value="WH_DNA-bd_sf"/>
</dbReference>
<comment type="caution">
    <text evidence="6">The sequence shown here is derived from an EMBL/GenBank/DDBJ whole genome shotgun (WGS) entry which is preliminary data.</text>
</comment>
<dbReference type="InterPro" id="IPR036388">
    <property type="entry name" value="WH-like_DNA-bd_sf"/>
</dbReference>
<name>A0AAE3SXJ6_9HYPH</name>
<evidence type="ECO:0000313" key="7">
    <source>
        <dbReference type="Proteomes" id="UP001208771"/>
    </source>
</evidence>
<dbReference type="InterPro" id="IPR005119">
    <property type="entry name" value="LysR_subst-bd"/>
</dbReference>
<dbReference type="EMBL" id="JANFPI010000012">
    <property type="protein sequence ID" value="MCX8999848.1"/>
    <property type="molecule type" value="Genomic_DNA"/>
</dbReference>
<evidence type="ECO:0000256" key="4">
    <source>
        <dbReference type="ARBA" id="ARBA00023163"/>
    </source>
</evidence>
<comment type="similarity">
    <text evidence="1">Belongs to the LysR transcriptional regulatory family.</text>
</comment>
<dbReference type="PROSITE" id="PS50931">
    <property type="entry name" value="HTH_LYSR"/>
    <property type="match status" value="1"/>
</dbReference>
<keyword evidence="2" id="KW-0805">Transcription regulation</keyword>
<dbReference type="Gene3D" id="1.10.10.10">
    <property type="entry name" value="Winged helix-like DNA-binding domain superfamily/Winged helix DNA-binding domain"/>
    <property type="match status" value="1"/>
</dbReference>
<dbReference type="Pfam" id="PF03466">
    <property type="entry name" value="LysR_substrate"/>
    <property type="match status" value="1"/>
</dbReference>
<gene>
    <name evidence="6" type="ORF">NOF55_22345</name>
</gene>
<dbReference type="PANTHER" id="PTHR30537:SF1">
    <property type="entry name" value="HTH-TYPE TRANSCRIPTIONAL REGULATOR PGRR"/>
    <property type="match status" value="1"/>
</dbReference>
<dbReference type="RefSeq" id="WP_306413351.1">
    <property type="nucleotide sequence ID" value="NZ_JANFPI010000012.1"/>
</dbReference>
<dbReference type="SUPFAM" id="SSF46785">
    <property type="entry name" value="Winged helix' DNA-binding domain"/>
    <property type="match status" value="1"/>
</dbReference>
<proteinExistence type="inferred from homology"/>
<dbReference type="GO" id="GO:0043565">
    <property type="term" value="F:sequence-specific DNA binding"/>
    <property type="evidence" value="ECO:0007669"/>
    <property type="project" value="TreeGrafter"/>
</dbReference>